<reference evidence="2 3" key="1">
    <citation type="submission" date="2020-08" db="EMBL/GenBank/DDBJ databases">
        <title>Genomic Encyclopedia of Type Strains, Phase IV (KMG-IV): sequencing the most valuable type-strain genomes for metagenomic binning, comparative biology and taxonomic classification.</title>
        <authorList>
            <person name="Goeker M."/>
        </authorList>
    </citation>
    <scope>NUCLEOTIDE SEQUENCE [LARGE SCALE GENOMIC DNA]</scope>
    <source>
        <strain evidence="2 3">DSM 25895</strain>
    </source>
</reference>
<dbReference type="InterPro" id="IPR029058">
    <property type="entry name" value="AB_hydrolase_fold"/>
</dbReference>
<dbReference type="Proteomes" id="UP000562254">
    <property type="component" value="Unassembled WGS sequence"/>
</dbReference>
<dbReference type="AlphaFoldDB" id="A0A840XNB0"/>
<dbReference type="InterPro" id="IPR050266">
    <property type="entry name" value="AB_hydrolase_sf"/>
</dbReference>
<dbReference type="RefSeq" id="WP_184484478.1">
    <property type="nucleotide sequence ID" value="NZ_JAAEDJ010000362.1"/>
</dbReference>
<evidence type="ECO:0000313" key="2">
    <source>
        <dbReference type="EMBL" id="MBB5690068.1"/>
    </source>
</evidence>
<comment type="caution">
    <text evidence="2">The sequence shown here is derived from an EMBL/GenBank/DDBJ whole genome shotgun (WGS) entry which is preliminary data.</text>
</comment>
<dbReference type="InterPro" id="IPR000073">
    <property type="entry name" value="AB_hydrolase_1"/>
</dbReference>
<dbReference type="Pfam" id="PF12697">
    <property type="entry name" value="Abhydrolase_6"/>
    <property type="match status" value="1"/>
</dbReference>
<feature type="domain" description="AB hydrolase-1" evidence="1">
    <location>
        <begin position="30"/>
        <end position="274"/>
    </location>
</feature>
<dbReference type="Gene3D" id="3.40.50.1820">
    <property type="entry name" value="alpha/beta hydrolase"/>
    <property type="match status" value="1"/>
</dbReference>
<keyword evidence="3" id="KW-1185">Reference proteome</keyword>
<accession>A0A840XNB0</accession>
<evidence type="ECO:0000259" key="1">
    <source>
        <dbReference type="Pfam" id="PF12697"/>
    </source>
</evidence>
<dbReference type="EMBL" id="JACIJE010000005">
    <property type="protein sequence ID" value="MBB5690068.1"/>
    <property type="molecule type" value="Genomic_DNA"/>
</dbReference>
<dbReference type="PANTHER" id="PTHR43798:SF33">
    <property type="entry name" value="HYDROLASE, PUTATIVE (AFU_ORTHOLOGUE AFUA_2G14860)-RELATED"/>
    <property type="match status" value="1"/>
</dbReference>
<dbReference type="GO" id="GO:0016020">
    <property type="term" value="C:membrane"/>
    <property type="evidence" value="ECO:0007669"/>
    <property type="project" value="TreeGrafter"/>
</dbReference>
<sequence>MTAREVALCARDGLRIAATEWPGARDRAAVLCLPGICRTRLDFAALGARHAGRRRVVALDYIGHGDSARAADPARYRPEALIRDVLDAMAALHLHRVVLVGTSFGGLCAMAIGAMRPAALAAVALNDIGPEIAPAAREAVLDLIGRDPALASLDEAASWLRAHHPPLPGLDEEGWRAFTARTFAPGEDGRWHPRWDIRIGQQAIGAAAGKPPDLWAFFGALRRLPLMLVWGEASTLLTAATVAAMRAARPDMAVTALPGTGHAPSLHEAAAIAALDAFIAAQP</sequence>
<organism evidence="2 3">
    <name type="scientific">Neoroseomonas alkaliterrae</name>
    <dbReference type="NCBI Taxonomy" id="1452450"/>
    <lineage>
        <taxon>Bacteria</taxon>
        <taxon>Pseudomonadati</taxon>
        <taxon>Pseudomonadota</taxon>
        <taxon>Alphaproteobacteria</taxon>
        <taxon>Acetobacterales</taxon>
        <taxon>Acetobacteraceae</taxon>
        <taxon>Neoroseomonas</taxon>
    </lineage>
</organism>
<dbReference type="SUPFAM" id="SSF53474">
    <property type="entry name" value="alpha/beta-Hydrolases"/>
    <property type="match status" value="1"/>
</dbReference>
<evidence type="ECO:0000313" key="3">
    <source>
        <dbReference type="Proteomes" id="UP000562254"/>
    </source>
</evidence>
<gene>
    <name evidence="2" type="ORF">FHS88_002194</name>
</gene>
<dbReference type="PANTHER" id="PTHR43798">
    <property type="entry name" value="MONOACYLGLYCEROL LIPASE"/>
    <property type="match status" value="1"/>
</dbReference>
<proteinExistence type="predicted"/>
<protein>
    <submittedName>
        <fullName evidence="2">Pimeloyl-ACP methyl ester carboxylesterase</fullName>
    </submittedName>
</protein>
<name>A0A840XNB0_9PROT</name>